<evidence type="ECO:0000256" key="1">
    <source>
        <dbReference type="ARBA" id="ARBA00004477"/>
    </source>
</evidence>
<dbReference type="EC" id="2.4.1.-" evidence="11"/>
<organism evidence="12 13">
    <name type="scientific">Polarella glacialis</name>
    <name type="common">Dinoflagellate</name>
    <dbReference type="NCBI Taxonomy" id="89957"/>
    <lineage>
        <taxon>Eukaryota</taxon>
        <taxon>Sar</taxon>
        <taxon>Alveolata</taxon>
        <taxon>Dinophyceae</taxon>
        <taxon>Suessiales</taxon>
        <taxon>Suessiaceae</taxon>
        <taxon>Polarella</taxon>
    </lineage>
</organism>
<reference evidence="12" key="1">
    <citation type="submission" date="2021-02" db="EMBL/GenBank/DDBJ databases">
        <authorList>
            <person name="Dougan E. K."/>
            <person name="Rhodes N."/>
            <person name="Thang M."/>
            <person name="Chan C."/>
        </authorList>
    </citation>
    <scope>NUCLEOTIDE SEQUENCE</scope>
</reference>
<dbReference type="PANTHER" id="PTHR12886:SF0">
    <property type="entry name" value="GPI MANNOSYLTRANSFERASE 1"/>
    <property type="match status" value="1"/>
</dbReference>
<dbReference type="Pfam" id="PF05007">
    <property type="entry name" value="Mannosyl_trans"/>
    <property type="match status" value="1"/>
</dbReference>
<dbReference type="Proteomes" id="UP000626109">
    <property type="component" value="Unassembled WGS sequence"/>
</dbReference>
<dbReference type="UniPathway" id="UPA00196"/>
<keyword evidence="5 11" id="KW-0328">Glycosyltransferase</keyword>
<keyword evidence="8 11" id="KW-0256">Endoplasmic reticulum</keyword>
<dbReference type="GO" id="GO:0005789">
    <property type="term" value="C:endoplasmic reticulum membrane"/>
    <property type="evidence" value="ECO:0007669"/>
    <property type="project" value="UniProtKB-SubCell"/>
</dbReference>
<dbReference type="PANTHER" id="PTHR12886">
    <property type="entry name" value="PIG-M MANNOSYLTRANSFERASE"/>
    <property type="match status" value="1"/>
</dbReference>
<sequence length="498" mass="54195">MLHALPKLIREPSPSVLLVSAASLRIVLVAVAEVQDLLAEVPYTDIDYAVFSQAAESVSLGMSPFHARTPLLTADATRYRYTPLLAFVLLPNVWLHPAWGKLLFSALDLAAALLLKRWLEAFAPKDHATTRVGLALWLFNPFCFTISTRGSGESAVVLLVYGSLCALHLWKDLTISAVLFGLAVHWRVYPIVFALPILLGLRPDELGLRRLLHWPAVRFGLTSGGVFLTLAWVFYSAYGIEYLECAYLHHGRRRDPQHNFSIYFYPTALHLEGAFGGSVPDLARFAALPQLLLCAWLGWRTASFGPAVAPLLQALALVATNKVVVDAAAGTAMAGMASLGLLEESSPLGSSRGALAALGLPPGVPSLACAARGLGCKLPPLRGPHRTAPGNLGFCKDENGLVEKLKVSRVWSILVYVYSKGPSTPPWLHFCLLPKSGKWPLHFPSPTAEEVSRRRHVLSLQNERLKLEICLKLASKAGSYQLPGHPVQELGHSTTVRQ</sequence>
<evidence type="ECO:0000313" key="13">
    <source>
        <dbReference type="Proteomes" id="UP000626109"/>
    </source>
</evidence>
<feature type="transmembrane region" description="Helical" evidence="11">
    <location>
        <begin position="219"/>
        <end position="243"/>
    </location>
</feature>
<evidence type="ECO:0000256" key="5">
    <source>
        <dbReference type="ARBA" id="ARBA00022676"/>
    </source>
</evidence>
<comment type="similarity">
    <text evidence="3 11">Belongs to the PIGM family.</text>
</comment>
<dbReference type="AlphaFoldDB" id="A0A813IDL2"/>
<evidence type="ECO:0000256" key="11">
    <source>
        <dbReference type="RuleBase" id="RU365064"/>
    </source>
</evidence>
<dbReference type="GO" id="GO:0006506">
    <property type="term" value="P:GPI anchor biosynthetic process"/>
    <property type="evidence" value="ECO:0007669"/>
    <property type="project" value="UniProtKB-UniPathway"/>
</dbReference>
<evidence type="ECO:0000313" key="12">
    <source>
        <dbReference type="EMBL" id="CAE8650873.1"/>
    </source>
</evidence>
<evidence type="ECO:0000256" key="4">
    <source>
        <dbReference type="ARBA" id="ARBA00022502"/>
    </source>
</evidence>
<comment type="caution">
    <text evidence="12">The sequence shown here is derived from an EMBL/GenBank/DDBJ whole genome shotgun (WGS) entry which is preliminary data.</text>
</comment>
<evidence type="ECO:0000256" key="7">
    <source>
        <dbReference type="ARBA" id="ARBA00022692"/>
    </source>
</evidence>
<dbReference type="GO" id="GO:0051751">
    <property type="term" value="F:alpha-1,4-mannosyltransferase activity"/>
    <property type="evidence" value="ECO:0007669"/>
    <property type="project" value="InterPro"/>
</dbReference>
<gene>
    <name evidence="12" type="ORF">PGLA2088_LOCUS8660</name>
</gene>
<name>A0A813IDL2_POLGL</name>
<feature type="transmembrane region" description="Helical" evidence="11">
    <location>
        <begin position="177"/>
        <end position="199"/>
    </location>
</feature>
<proteinExistence type="inferred from homology"/>
<feature type="transmembrane region" description="Helical" evidence="11">
    <location>
        <begin position="154"/>
        <end position="170"/>
    </location>
</feature>
<accession>A0A813IDL2</accession>
<feature type="non-terminal residue" evidence="12">
    <location>
        <position position="1"/>
    </location>
</feature>
<keyword evidence="4 11" id="KW-0337">GPI-anchor biosynthesis</keyword>
<comment type="pathway">
    <text evidence="2 11">Glycolipid biosynthesis; glycosylphosphatidylinositol-anchor biosynthesis.</text>
</comment>
<dbReference type="GO" id="GO:0004376">
    <property type="term" value="F:GPI mannosyltransferase activity"/>
    <property type="evidence" value="ECO:0007669"/>
    <property type="project" value="InterPro"/>
</dbReference>
<evidence type="ECO:0000256" key="9">
    <source>
        <dbReference type="ARBA" id="ARBA00022989"/>
    </source>
</evidence>
<evidence type="ECO:0000256" key="2">
    <source>
        <dbReference type="ARBA" id="ARBA00004687"/>
    </source>
</evidence>
<evidence type="ECO:0000256" key="6">
    <source>
        <dbReference type="ARBA" id="ARBA00022679"/>
    </source>
</evidence>
<comment type="subcellular location">
    <subcellularLocation>
        <location evidence="1 11">Endoplasmic reticulum membrane</location>
        <topology evidence="1 11">Multi-pass membrane protein</topology>
    </subcellularLocation>
</comment>
<keyword evidence="7 11" id="KW-0812">Transmembrane</keyword>
<keyword evidence="10 11" id="KW-0472">Membrane</keyword>
<comment type="function">
    <text evidence="11">Catalytic subunit of the glycosylphosphatidylinositol-mannosyltransferase I complex which catalyzes the transfer of the first mannose, via an alpha-1,4 bond from a dolichol-phosphate-mannose (Dol-P-Man) to the glucosaminyl acyl phosphatidylinositol (GlcN-(acyl)PI) intermediate to generate alpha-D-Man-(1-&gt;4)-alpha-D-GlcN-(1-&gt;6)-(1-radyl,2-acyl-sn-glycero-3-phospho)-2-acyl-inositol and participates in the sixth step of the glycosylphosphatidylinositol-anchor biosynthesis.</text>
</comment>
<protein>
    <recommendedName>
        <fullName evidence="11">GPI mannosyltransferase 1</fullName>
        <ecNumber evidence="11">2.4.1.-</ecNumber>
    </recommendedName>
    <alternativeName>
        <fullName evidence="11">GPI mannosyltransferase I</fullName>
    </alternativeName>
</protein>
<evidence type="ECO:0000256" key="3">
    <source>
        <dbReference type="ARBA" id="ARBA00011071"/>
    </source>
</evidence>
<dbReference type="EMBL" id="CAJNNW010009316">
    <property type="protein sequence ID" value="CAE8650873.1"/>
    <property type="molecule type" value="Genomic_DNA"/>
</dbReference>
<evidence type="ECO:0000256" key="8">
    <source>
        <dbReference type="ARBA" id="ARBA00022824"/>
    </source>
</evidence>
<comment type="caution">
    <text evidence="11">Lacks conserved residue(s) required for the propagation of feature annotation.</text>
</comment>
<keyword evidence="9 11" id="KW-1133">Transmembrane helix</keyword>
<keyword evidence="6 11" id="KW-0808">Transferase</keyword>
<dbReference type="GO" id="GO:1990529">
    <property type="term" value="C:glycosylphosphatidylinositol-mannosyltransferase I complex"/>
    <property type="evidence" value="ECO:0007669"/>
    <property type="project" value="TreeGrafter"/>
</dbReference>
<dbReference type="InterPro" id="IPR007704">
    <property type="entry name" value="PIG-M"/>
</dbReference>
<evidence type="ECO:0000256" key="10">
    <source>
        <dbReference type="ARBA" id="ARBA00023136"/>
    </source>
</evidence>